<evidence type="ECO:0000256" key="8">
    <source>
        <dbReference type="ARBA" id="ARBA00023128"/>
    </source>
</evidence>
<feature type="domain" description="Ribosomal protein/NADH dehydrogenase" evidence="10">
    <location>
        <begin position="20"/>
        <end position="93"/>
    </location>
</feature>
<dbReference type="InterPro" id="IPR036249">
    <property type="entry name" value="Thioredoxin-like_sf"/>
</dbReference>
<keyword evidence="5" id="KW-0679">Respiratory chain</keyword>
<evidence type="ECO:0000256" key="1">
    <source>
        <dbReference type="ARBA" id="ARBA00003195"/>
    </source>
</evidence>
<dbReference type="Gene3D" id="3.40.30.10">
    <property type="entry name" value="Glutaredoxin"/>
    <property type="match status" value="1"/>
</dbReference>
<keyword evidence="6" id="KW-0999">Mitochondrion inner membrane</keyword>
<dbReference type="FunFam" id="3.40.30.10:FF:000219">
    <property type="entry name" value="NADH-ubiquinone oxidoreductase 10.5 kDa subunit"/>
    <property type="match status" value="1"/>
</dbReference>
<dbReference type="OrthoDB" id="10250268at2759"/>
<gene>
    <name evidence="11" type="ORF">M421DRAFT_61242</name>
</gene>
<keyword evidence="9" id="KW-0472">Membrane</keyword>
<protein>
    <submittedName>
        <fullName evidence="11">NADH dehydrogenase, alpha subcomplex, subunit 2</fullName>
    </submittedName>
</protein>
<evidence type="ECO:0000313" key="11">
    <source>
        <dbReference type="EMBL" id="KAF1929291.1"/>
    </source>
</evidence>
<reference evidence="11" key="1">
    <citation type="journal article" date="2020" name="Stud. Mycol.">
        <title>101 Dothideomycetes genomes: a test case for predicting lifestyles and emergence of pathogens.</title>
        <authorList>
            <person name="Haridas S."/>
            <person name="Albert R."/>
            <person name="Binder M."/>
            <person name="Bloem J."/>
            <person name="Labutti K."/>
            <person name="Salamov A."/>
            <person name="Andreopoulos B."/>
            <person name="Baker S."/>
            <person name="Barry K."/>
            <person name="Bills G."/>
            <person name="Bluhm B."/>
            <person name="Cannon C."/>
            <person name="Castanera R."/>
            <person name="Culley D."/>
            <person name="Daum C."/>
            <person name="Ezra D."/>
            <person name="Gonzalez J."/>
            <person name="Henrissat B."/>
            <person name="Kuo A."/>
            <person name="Liang C."/>
            <person name="Lipzen A."/>
            <person name="Lutzoni F."/>
            <person name="Magnuson J."/>
            <person name="Mondo S."/>
            <person name="Nolan M."/>
            <person name="Ohm R."/>
            <person name="Pangilinan J."/>
            <person name="Park H.-J."/>
            <person name="Ramirez L."/>
            <person name="Alfaro M."/>
            <person name="Sun H."/>
            <person name="Tritt A."/>
            <person name="Yoshinaga Y."/>
            <person name="Zwiers L.-H."/>
            <person name="Turgeon B."/>
            <person name="Goodwin S."/>
            <person name="Spatafora J."/>
            <person name="Crous P."/>
            <person name="Grigoriev I."/>
        </authorList>
    </citation>
    <scope>NUCLEOTIDE SEQUENCE</scope>
    <source>
        <strain evidence="11">CBS 183.55</strain>
    </source>
</reference>
<dbReference type="PANTHER" id="PTHR12878:SF0">
    <property type="entry name" value="NADH DEHYDROGENASE [UBIQUINONE] 1 ALPHA SUBCOMPLEX SUBUNIT 2"/>
    <property type="match status" value="1"/>
</dbReference>
<dbReference type="GO" id="GO:0005743">
    <property type="term" value="C:mitochondrial inner membrane"/>
    <property type="evidence" value="ECO:0007669"/>
    <property type="project" value="UniProtKB-SubCell"/>
</dbReference>
<dbReference type="PIRSF" id="PIRSF005822">
    <property type="entry name" value="NDUA2"/>
    <property type="match status" value="1"/>
</dbReference>
<keyword evidence="12" id="KW-1185">Reference proteome</keyword>
<dbReference type="RefSeq" id="XP_033449539.1">
    <property type="nucleotide sequence ID" value="XM_033595862.1"/>
</dbReference>
<keyword evidence="8" id="KW-0496">Mitochondrion</keyword>
<name>A0A6A5RLI5_9PLEO</name>
<dbReference type="SUPFAM" id="SSF52833">
    <property type="entry name" value="Thioredoxin-like"/>
    <property type="match status" value="1"/>
</dbReference>
<sequence length="95" mass="10818">MASKYAFNAGLKELRFLFCQTSEHSAATRSFLQRSYPTMKKHNPHTPILIREAHGFEPTLFARYNYGKETKVPLKGLDDKSIEQKVTELVQASTA</sequence>
<evidence type="ECO:0000256" key="7">
    <source>
        <dbReference type="ARBA" id="ARBA00022982"/>
    </source>
</evidence>
<dbReference type="InterPro" id="IPR016464">
    <property type="entry name" value="NADH_Ub_cplx-1_asu_su-2"/>
</dbReference>
<organism evidence="11 12">
    <name type="scientific">Didymella exigua CBS 183.55</name>
    <dbReference type="NCBI Taxonomy" id="1150837"/>
    <lineage>
        <taxon>Eukaryota</taxon>
        <taxon>Fungi</taxon>
        <taxon>Dikarya</taxon>
        <taxon>Ascomycota</taxon>
        <taxon>Pezizomycotina</taxon>
        <taxon>Dothideomycetes</taxon>
        <taxon>Pleosporomycetidae</taxon>
        <taxon>Pleosporales</taxon>
        <taxon>Pleosporineae</taxon>
        <taxon>Didymellaceae</taxon>
        <taxon>Didymella</taxon>
    </lineage>
</organism>
<dbReference type="Pfam" id="PF05047">
    <property type="entry name" value="L51_S25_CI-B8"/>
    <property type="match status" value="1"/>
</dbReference>
<dbReference type="Proteomes" id="UP000800082">
    <property type="component" value="Unassembled WGS sequence"/>
</dbReference>
<dbReference type="EMBL" id="ML978966">
    <property type="protein sequence ID" value="KAF1929291.1"/>
    <property type="molecule type" value="Genomic_DNA"/>
</dbReference>
<comment type="function">
    <text evidence="1">Accessory subunit of the mitochondrial membrane respiratory chain NADH dehydrogenase (Complex I), that is believed not to be involved in catalysis. Complex I functions in the transfer of electrons from NADH to the respiratory chain. The immediate electron acceptor for the enzyme is believed to be ubiquinone.</text>
</comment>
<proteinExistence type="inferred from homology"/>
<evidence type="ECO:0000313" key="12">
    <source>
        <dbReference type="Proteomes" id="UP000800082"/>
    </source>
</evidence>
<dbReference type="GeneID" id="54353529"/>
<comment type="subcellular location">
    <subcellularLocation>
        <location evidence="2">Mitochondrion inner membrane</location>
        <topology evidence="2">Peripheral membrane protein</topology>
        <orientation evidence="2">Matrix side</orientation>
    </subcellularLocation>
</comment>
<comment type="similarity">
    <text evidence="3">Belongs to the complex I NDUFA2 subunit family.</text>
</comment>
<dbReference type="InterPro" id="IPR007741">
    <property type="entry name" value="Ribosomal_mL43/mS25/NADH_DH"/>
</dbReference>
<evidence type="ECO:0000256" key="6">
    <source>
        <dbReference type="ARBA" id="ARBA00022792"/>
    </source>
</evidence>
<keyword evidence="4" id="KW-0813">Transport</keyword>
<evidence type="ECO:0000256" key="3">
    <source>
        <dbReference type="ARBA" id="ARBA00008939"/>
    </source>
</evidence>
<evidence type="ECO:0000256" key="4">
    <source>
        <dbReference type="ARBA" id="ARBA00022448"/>
    </source>
</evidence>
<evidence type="ECO:0000256" key="2">
    <source>
        <dbReference type="ARBA" id="ARBA00004443"/>
    </source>
</evidence>
<accession>A0A6A5RLI5</accession>
<keyword evidence="7" id="KW-0249">Electron transport</keyword>
<dbReference type="AlphaFoldDB" id="A0A6A5RLI5"/>
<evidence type="ECO:0000259" key="10">
    <source>
        <dbReference type="SMART" id="SM00916"/>
    </source>
</evidence>
<evidence type="ECO:0000256" key="5">
    <source>
        <dbReference type="ARBA" id="ARBA00022660"/>
    </source>
</evidence>
<dbReference type="PANTHER" id="PTHR12878">
    <property type="entry name" value="NADH-UBIQUINONE OXIDOREDUCTASE B8 SUBUNIT"/>
    <property type="match status" value="1"/>
</dbReference>
<dbReference type="SMART" id="SM00916">
    <property type="entry name" value="L51_S25_CI-B8"/>
    <property type="match status" value="1"/>
</dbReference>
<evidence type="ECO:0000256" key="9">
    <source>
        <dbReference type="ARBA" id="ARBA00023136"/>
    </source>
</evidence>